<dbReference type="Proteomes" id="UP001180020">
    <property type="component" value="Unassembled WGS sequence"/>
</dbReference>
<keyword evidence="2" id="KW-1185">Reference proteome</keyword>
<name>A0AAV9CEY8_ACOCL</name>
<comment type="caution">
    <text evidence="1">The sequence shown here is derived from an EMBL/GenBank/DDBJ whole genome shotgun (WGS) entry which is preliminary data.</text>
</comment>
<evidence type="ECO:0000313" key="1">
    <source>
        <dbReference type="EMBL" id="KAK1287324.1"/>
    </source>
</evidence>
<sequence length="117" mass="13618">MENRKLIYNFIEGHVHVLSTPRKTPLLRSHREITGSQKSLIDSFQDANVGPSQTITILALDLGGYDRVGCTKRDIRNYQGRVRNEMREYDAQMFLYSLKEKAEISFEFLELGWKAHE</sequence>
<dbReference type="AlphaFoldDB" id="A0AAV9CEY8"/>
<protein>
    <submittedName>
        <fullName evidence="1">Protein FAR1-RELATED SEQUENCE 5</fullName>
    </submittedName>
</protein>
<gene>
    <name evidence="1" type="primary">FRS5</name>
    <name evidence="1" type="ORF">QJS10_CPB19g00467</name>
</gene>
<proteinExistence type="predicted"/>
<reference evidence="1" key="2">
    <citation type="submission" date="2023-06" db="EMBL/GenBank/DDBJ databases">
        <authorList>
            <person name="Ma L."/>
            <person name="Liu K.-W."/>
            <person name="Li Z."/>
            <person name="Hsiao Y.-Y."/>
            <person name="Qi Y."/>
            <person name="Fu T."/>
            <person name="Tang G."/>
            <person name="Zhang D."/>
            <person name="Sun W.-H."/>
            <person name="Liu D.-K."/>
            <person name="Li Y."/>
            <person name="Chen G.-Z."/>
            <person name="Liu X.-D."/>
            <person name="Liao X.-Y."/>
            <person name="Jiang Y.-T."/>
            <person name="Yu X."/>
            <person name="Hao Y."/>
            <person name="Huang J."/>
            <person name="Zhao X.-W."/>
            <person name="Ke S."/>
            <person name="Chen Y.-Y."/>
            <person name="Wu W.-L."/>
            <person name="Hsu J.-L."/>
            <person name="Lin Y.-F."/>
            <person name="Huang M.-D."/>
            <person name="Li C.-Y."/>
            <person name="Huang L."/>
            <person name="Wang Z.-W."/>
            <person name="Zhao X."/>
            <person name="Zhong W.-Y."/>
            <person name="Peng D.-H."/>
            <person name="Ahmad S."/>
            <person name="Lan S."/>
            <person name="Zhang J.-S."/>
            <person name="Tsai W.-C."/>
            <person name="Van De Peer Y."/>
            <person name="Liu Z.-J."/>
        </authorList>
    </citation>
    <scope>NUCLEOTIDE SEQUENCE</scope>
    <source>
        <strain evidence="1">CP</strain>
        <tissue evidence="1">Leaves</tissue>
    </source>
</reference>
<dbReference type="PANTHER" id="PTHR47718:SF18">
    <property type="entry name" value="PROTEIN FAR1-RELATED SEQUENCE 5-LIKE"/>
    <property type="match status" value="1"/>
</dbReference>
<dbReference type="PANTHER" id="PTHR47718">
    <property type="entry name" value="OS01G0519700 PROTEIN"/>
    <property type="match status" value="1"/>
</dbReference>
<organism evidence="1 2">
    <name type="scientific">Acorus calamus</name>
    <name type="common">Sweet flag</name>
    <dbReference type="NCBI Taxonomy" id="4465"/>
    <lineage>
        <taxon>Eukaryota</taxon>
        <taxon>Viridiplantae</taxon>
        <taxon>Streptophyta</taxon>
        <taxon>Embryophyta</taxon>
        <taxon>Tracheophyta</taxon>
        <taxon>Spermatophyta</taxon>
        <taxon>Magnoliopsida</taxon>
        <taxon>Liliopsida</taxon>
        <taxon>Acoraceae</taxon>
        <taxon>Acorus</taxon>
    </lineage>
</organism>
<dbReference type="EMBL" id="JAUJYO010000019">
    <property type="protein sequence ID" value="KAK1287324.1"/>
    <property type="molecule type" value="Genomic_DNA"/>
</dbReference>
<evidence type="ECO:0000313" key="2">
    <source>
        <dbReference type="Proteomes" id="UP001180020"/>
    </source>
</evidence>
<accession>A0AAV9CEY8</accession>
<reference evidence="1" key="1">
    <citation type="journal article" date="2023" name="Nat. Commun.">
        <title>Diploid and tetraploid genomes of Acorus and the evolution of monocots.</title>
        <authorList>
            <person name="Ma L."/>
            <person name="Liu K.W."/>
            <person name="Li Z."/>
            <person name="Hsiao Y.Y."/>
            <person name="Qi Y."/>
            <person name="Fu T."/>
            <person name="Tang G.D."/>
            <person name="Zhang D."/>
            <person name="Sun W.H."/>
            <person name="Liu D.K."/>
            <person name="Li Y."/>
            <person name="Chen G.Z."/>
            <person name="Liu X.D."/>
            <person name="Liao X.Y."/>
            <person name="Jiang Y.T."/>
            <person name="Yu X."/>
            <person name="Hao Y."/>
            <person name="Huang J."/>
            <person name="Zhao X.W."/>
            <person name="Ke S."/>
            <person name="Chen Y.Y."/>
            <person name="Wu W.L."/>
            <person name="Hsu J.L."/>
            <person name="Lin Y.F."/>
            <person name="Huang M.D."/>
            <person name="Li C.Y."/>
            <person name="Huang L."/>
            <person name="Wang Z.W."/>
            <person name="Zhao X."/>
            <person name="Zhong W.Y."/>
            <person name="Peng D.H."/>
            <person name="Ahmad S."/>
            <person name="Lan S."/>
            <person name="Zhang J.S."/>
            <person name="Tsai W.C."/>
            <person name="Van de Peer Y."/>
            <person name="Liu Z.J."/>
        </authorList>
    </citation>
    <scope>NUCLEOTIDE SEQUENCE</scope>
    <source>
        <strain evidence="1">CP</strain>
    </source>
</reference>